<dbReference type="Proteomes" id="UP000324222">
    <property type="component" value="Unassembled WGS sequence"/>
</dbReference>
<gene>
    <name evidence="1" type="ORF">E2C01_075404</name>
</gene>
<dbReference type="AlphaFoldDB" id="A0A5B7I602"/>
<evidence type="ECO:0000313" key="2">
    <source>
        <dbReference type="Proteomes" id="UP000324222"/>
    </source>
</evidence>
<proteinExistence type="predicted"/>
<organism evidence="1 2">
    <name type="scientific">Portunus trituberculatus</name>
    <name type="common">Swimming crab</name>
    <name type="synonym">Neptunus trituberculatus</name>
    <dbReference type="NCBI Taxonomy" id="210409"/>
    <lineage>
        <taxon>Eukaryota</taxon>
        <taxon>Metazoa</taxon>
        <taxon>Ecdysozoa</taxon>
        <taxon>Arthropoda</taxon>
        <taxon>Crustacea</taxon>
        <taxon>Multicrustacea</taxon>
        <taxon>Malacostraca</taxon>
        <taxon>Eumalacostraca</taxon>
        <taxon>Eucarida</taxon>
        <taxon>Decapoda</taxon>
        <taxon>Pleocyemata</taxon>
        <taxon>Brachyura</taxon>
        <taxon>Eubrachyura</taxon>
        <taxon>Portunoidea</taxon>
        <taxon>Portunidae</taxon>
        <taxon>Portuninae</taxon>
        <taxon>Portunus</taxon>
    </lineage>
</organism>
<protein>
    <submittedName>
        <fullName evidence="1">Uncharacterized protein</fullName>
    </submittedName>
</protein>
<comment type="caution">
    <text evidence="1">The sequence shown here is derived from an EMBL/GenBank/DDBJ whole genome shotgun (WGS) entry which is preliminary data.</text>
</comment>
<accession>A0A5B7I602</accession>
<sequence>MVRLNSVGLDAVVFTCTRKLHKFCPVYPSPWIDTSLSVTTVQYTNPSEEYRHAQRGVTLM</sequence>
<reference evidence="1 2" key="1">
    <citation type="submission" date="2019-05" db="EMBL/GenBank/DDBJ databases">
        <title>Another draft genome of Portunus trituberculatus and its Hox gene families provides insights of decapod evolution.</title>
        <authorList>
            <person name="Jeong J.-H."/>
            <person name="Song I."/>
            <person name="Kim S."/>
            <person name="Choi T."/>
            <person name="Kim D."/>
            <person name="Ryu S."/>
            <person name="Kim W."/>
        </authorList>
    </citation>
    <scope>NUCLEOTIDE SEQUENCE [LARGE SCALE GENOMIC DNA]</scope>
    <source>
        <tissue evidence="1">Muscle</tissue>
    </source>
</reference>
<name>A0A5B7I602_PORTR</name>
<dbReference type="EMBL" id="VSRR010055068">
    <property type="protein sequence ID" value="MPC80811.1"/>
    <property type="molecule type" value="Genomic_DNA"/>
</dbReference>
<evidence type="ECO:0000313" key="1">
    <source>
        <dbReference type="EMBL" id="MPC80811.1"/>
    </source>
</evidence>
<keyword evidence="2" id="KW-1185">Reference proteome</keyword>